<keyword evidence="5 7" id="KW-0472">Membrane</keyword>
<dbReference type="SUPFAM" id="SSF49464">
    <property type="entry name" value="Carboxypeptidase regulatory domain-like"/>
    <property type="match status" value="1"/>
</dbReference>
<dbReference type="PROSITE" id="PS52016">
    <property type="entry name" value="TONB_DEPENDENT_REC_3"/>
    <property type="match status" value="1"/>
</dbReference>
<evidence type="ECO:0000256" key="2">
    <source>
        <dbReference type="ARBA" id="ARBA00022448"/>
    </source>
</evidence>
<keyword evidence="2 7" id="KW-0813">Transport</keyword>
<evidence type="ECO:0000256" key="7">
    <source>
        <dbReference type="PROSITE-ProRule" id="PRU01360"/>
    </source>
</evidence>
<dbReference type="Gene3D" id="2.40.170.20">
    <property type="entry name" value="TonB-dependent receptor, beta-barrel domain"/>
    <property type="match status" value="1"/>
</dbReference>
<dbReference type="HOGENOM" id="CLU_004317_0_2_10"/>
<dbReference type="AlphaFoldDB" id="A0A069QFW1"/>
<feature type="chain" id="PRO_5001665233" evidence="8">
    <location>
        <begin position="41"/>
        <end position="1085"/>
    </location>
</feature>
<dbReference type="InterPro" id="IPR012910">
    <property type="entry name" value="Plug_dom"/>
</dbReference>
<evidence type="ECO:0000313" key="11">
    <source>
        <dbReference type="Proteomes" id="UP000027442"/>
    </source>
</evidence>
<dbReference type="EMBL" id="JNGW01000131">
    <property type="protein sequence ID" value="KDR50924.1"/>
    <property type="molecule type" value="Genomic_DNA"/>
</dbReference>
<dbReference type="Gene3D" id="2.60.40.1120">
    <property type="entry name" value="Carboxypeptidase-like, regulatory domain"/>
    <property type="match status" value="1"/>
</dbReference>
<dbReference type="GO" id="GO:0009279">
    <property type="term" value="C:cell outer membrane"/>
    <property type="evidence" value="ECO:0007669"/>
    <property type="project" value="UniProtKB-SubCell"/>
</dbReference>
<keyword evidence="6 7" id="KW-0998">Cell outer membrane</keyword>
<feature type="domain" description="TonB-dependent receptor plug" evidence="9">
    <location>
        <begin position="215"/>
        <end position="321"/>
    </location>
</feature>
<dbReference type="PATRIC" id="fig|1122985.7.peg.3119"/>
<comment type="subcellular location">
    <subcellularLocation>
        <location evidence="1 7">Cell outer membrane</location>
        <topology evidence="1 7">Multi-pass membrane protein</topology>
    </subcellularLocation>
</comment>
<gene>
    <name evidence="10" type="ORF">HMPREF1991_03016</name>
</gene>
<evidence type="ECO:0000256" key="6">
    <source>
        <dbReference type="ARBA" id="ARBA00023237"/>
    </source>
</evidence>
<keyword evidence="11" id="KW-1185">Reference proteome</keyword>
<keyword evidence="8" id="KW-0732">Signal</keyword>
<dbReference type="eggNOG" id="COG4771">
    <property type="taxonomic scope" value="Bacteria"/>
</dbReference>
<dbReference type="InterPro" id="IPR037066">
    <property type="entry name" value="Plug_dom_sf"/>
</dbReference>
<evidence type="ECO:0000256" key="4">
    <source>
        <dbReference type="ARBA" id="ARBA00022692"/>
    </source>
</evidence>
<evidence type="ECO:0000259" key="9">
    <source>
        <dbReference type="Pfam" id="PF07715"/>
    </source>
</evidence>
<evidence type="ECO:0000256" key="5">
    <source>
        <dbReference type="ARBA" id="ARBA00023136"/>
    </source>
</evidence>
<dbReference type="Proteomes" id="UP000027442">
    <property type="component" value="Unassembled WGS sequence"/>
</dbReference>
<reference evidence="10 11" key="1">
    <citation type="submission" date="2013-08" db="EMBL/GenBank/DDBJ databases">
        <authorList>
            <person name="Weinstock G."/>
            <person name="Sodergren E."/>
            <person name="Wylie T."/>
            <person name="Fulton L."/>
            <person name="Fulton R."/>
            <person name="Fronick C."/>
            <person name="O'Laughlin M."/>
            <person name="Godfrey J."/>
            <person name="Miner T."/>
            <person name="Herter B."/>
            <person name="Appelbaum E."/>
            <person name="Cordes M."/>
            <person name="Lek S."/>
            <person name="Wollam A."/>
            <person name="Pepin K.H."/>
            <person name="Palsikar V.B."/>
            <person name="Mitreva M."/>
            <person name="Wilson R.K."/>
        </authorList>
    </citation>
    <scope>NUCLEOTIDE SEQUENCE [LARGE SCALE GENOMIC DNA]</scope>
    <source>
        <strain evidence="10 11">ATCC 15930</strain>
    </source>
</reference>
<dbReference type="Gene3D" id="2.170.130.10">
    <property type="entry name" value="TonB-dependent receptor, plug domain"/>
    <property type="match status" value="1"/>
</dbReference>
<dbReference type="RefSeq" id="WP_026292464.1">
    <property type="nucleotide sequence ID" value="NZ_KB899213.1"/>
</dbReference>
<protein>
    <submittedName>
        <fullName evidence="10">TonB-dependent receptor</fullName>
    </submittedName>
</protein>
<evidence type="ECO:0000256" key="8">
    <source>
        <dbReference type="SAM" id="SignalP"/>
    </source>
</evidence>
<evidence type="ECO:0000313" key="10">
    <source>
        <dbReference type="EMBL" id="KDR50924.1"/>
    </source>
</evidence>
<comment type="caution">
    <text evidence="10">The sequence shown here is derived from an EMBL/GenBank/DDBJ whole genome shotgun (WGS) entry which is preliminary data.</text>
</comment>
<dbReference type="InterPro" id="IPR008969">
    <property type="entry name" value="CarboxyPept-like_regulatory"/>
</dbReference>
<evidence type="ECO:0000256" key="3">
    <source>
        <dbReference type="ARBA" id="ARBA00022452"/>
    </source>
</evidence>
<dbReference type="NCBIfam" id="TIGR04057">
    <property type="entry name" value="SusC_RagA_signa"/>
    <property type="match status" value="1"/>
</dbReference>
<organism evidence="10 11">
    <name type="scientific">Hoylesella loescheii DSM 19665 = JCM 12249 = ATCC 15930</name>
    <dbReference type="NCBI Taxonomy" id="1122985"/>
    <lineage>
        <taxon>Bacteria</taxon>
        <taxon>Pseudomonadati</taxon>
        <taxon>Bacteroidota</taxon>
        <taxon>Bacteroidia</taxon>
        <taxon>Bacteroidales</taxon>
        <taxon>Prevotellaceae</taxon>
        <taxon>Hoylesella</taxon>
    </lineage>
</organism>
<dbReference type="Pfam" id="PF07715">
    <property type="entry name" value="Plug"/>
    <property type="match status" value="1"/>
</dbReference>
<sequence>MNNLSTLHQAATAMKGLFVSKSRLLAWLICCFLSVQNASAQGQTVKLSAKTLPIAQLFSEIEKQTGYLFVYSNIDLDTQSLVNFSKDAGSVSYFISQFVQGRGIKYEVTPGKYIVFSKQTDMQATHSSVSGTISDSKGDPLVGVTVQQKDTPNKTVTDANGRFSLNAPVGSMLVISYIGMQDKEVRAARNMDVTLTDDVKALDEVVVVGYGTVKKADLAGSVSVLDNKAFKDQPITVISDALQGRISGVHVVSSGIPGGDMKIRVRGAGSINRSNDPLYVVDGIVRESGLTGLDPEDVQSIQVLKDASSTAIYGSRGSNGVVLVTTKTGKVDVKQVSFDAQIGFSNVAKRYDLLNAYEFATAYNEAHPNTFNANDLSAFQNGTKGTDWQDEMFQTGVTQNYKVTLTNGYKNTQYYLSGNYLGQTGAVIKTKNERYLVRMNLTSDITRWLSLTADLNASHNVRNTYNFGASKSNVMWTMVNYSPVTDVMGENGKYNRDFYNAITSDNPVGTMELNGGQSRQDIFNGRIDLKFNILPGLTFTTTNGIDYNDAKYYWFGSKLVADKSGMSNHDAQRMTIQSTNNLTYVGSWGAHALTATGVFESTQSKYRFIRIAGDDLLTESVRWWNIGLANSKTEENGYESWALLSGVGRLMYNYDNRYLVTGTFRADGSSKFFKNKWGFFPSLALAWSLGNEKFMQRQNIIQDAKIRWSYGLVGSQAIEPYETLGLMKQVGYAFGGSSKYTGFWAGTNRQTPDLTWEKTHQFNFGADFAILDRRVRFSIDYFKKLTKDGLLRKTLPEYDGGGNYWVNACEVDNHGLDVSIDATMLNLKDLTWNSTLTGTYLKNKVTSLDNIPFVKGYTPAFGLVGDVTRIAVGQPIGSFYLYQWTGLDSNGRDTYADLDGSGTVSEGDRTYVGKATPDVTLGWNNRVEWRGWELNLFFTGAFGAKRLNLMRYGAASMNGASKFITSREAYYRSFGKSDNPIYPAVNVTNNNYQAASTKWLEKADYFRCDNITLAYNFSKKQTRFADVRLSLSCQNVFTITGYKGLDPAGTSFMDTTLGSVDINDGIDMGAYPLTRTFTFGVKINF</sequence>
<dbReference type="Pfam" id="PF13715">
    <property type="entry name" value="CarbopepD_reg_2"/>
    <property type="match status" value="1"/>
</dbReference>
<accession>A0A069QFW1</accession>
<comment type="similarity">
    <text evidence="7">Belongs to the TonB-dependent receptor family.</text>
</comment>
<dbReference type="SUPFAM" id="SSF56935">
    <property type="entry name" value="Porins"/>
    <property type="match status" value="1"/>
</dbReference>
<dbReference type="InterPro" id="IPR039426">
    <property type="entry name" value="TonB-dep_rcpt-like"/>
</dbReference>
<proteinExistence type="inferred from homology"/>
<dbReference type="NCBIfam" id="TIGR04056">
    <property type="entry name" value="OMP_RagA_SusC"/>
    <property type="match status" value="1"/>
</dbReference>
<dbReference type="InterPro" id="IPR023996">
    <property type="entry name" value="TonB-dep_OMP_SusC/RagA"/>
</dbReference>
<name>A0A069QFW1_HOYLO</name>
<dbReference type="InterPro" id="IPR036942">
    <property type="entry name" value="Beta-barrel_TonB_sf"/>
</dbReference>
<keyword evidence="10" id="KW-0675">Receptor</keyword>
<evidence type="ECO:0000256" key="1">
    <source>
        <dbReference type="ARBA" id="ARBA00004571"/>
    </source>
</evidence>
<feature type="signal peptide" evidence="8">
    <location>
        <begin position="1"/>
        <end position="40"/>
    </location>
</feature>
<keyword evidence="3 7" id="KW-1134">Transmembrane beta strand</keyword>
<keyword evidence="4 7" id="KW-0812">Transmembrane</keyword>
<dbReference type="InterPro" id="IPR023997">
    <property type="entry name" value="TonB-dep_OMP_SusC/RagA_CS"/>
</dbReference>